<accession>A0A0W8FHW7</accession>
<dbReference type="Pfam" id="PF08979">
    <property type="entry name" value="DUF1894"/>
    <property type="match status" value="1"/>
</dbReference>
<dbReference type="InterPro" id="IPR012031">
    <property type="entry name" value="MTH0776-like"/>
</dbReference>
<sequence length="93" mass="10478">MGCLESMNYEVLLSQCTFREAREYIRKRCREVHEVAPGYRIADIHLIGVPPLLVGVDGDTIVFPYTKPCHGTFVIRAGSGEEAARLRSAKKKR</sequence>
<dbReference type="AlphaFoldDB" id="A0A0W8FHW7"/>
<dbReference type="EMBL" id="LNQE01001200">
    <property type="protein sequence ID" value="KUG20353.1"/>
    <property type="molecule type" value="Genomic_DNA"/>
</dbReference>
<proteinExistence type="predicted"/>
<organism evidence="1">
    <name type="scientific">hydrocarbon metagenome</name>
    <dbReference type="NCBI Taxonomy" id="938273"/>
    <lineage>
        <taxon>unclassified sequences</taxon>
        <taxon>metagenomes</taxon>
        <taxon>ecological metagenomes</taxon>
    </lineage>
</organism>
<gene>
    <name evidence="1" type="ORF">ASZ90_009902</name>
</gene>
<reference evidence="1" key="1">
    <citation type="journal article" date="2015" name="Proc. Natl. Acad. Sci. U.S.A.">
        <title>Networks of energetic and metabolic interactions define dynamics in microbial communities.</title>
        <authorList>
            <person name="Embree M."/>
            <person name="Liu J.K."/>
            <person name="Al-Bassam M.M."/>
            <person name="Zengler K."/>
        </authorList>
    </citation>
    <scope>NUCLEOTIDE SEQUENCE</scope>
</reference>
<dbReference type="PIRSF" id="PIRSF006577">
    <property type="entry name" value="UCP006577"/>
    <property type="match status" value="1"/>
</dbReference>
<evidence type="ECO:0008006" key="2">
    <source>
        <dbReference type="Google" id="ProtNLM"/>
    </source>
</evidence>
<name>A0A0W8FHW7_9ZZZZ</name>
<evidence type="ECO:0000313" key="1">
    <source>
        <dbReference type="EMBL" id="KUG20353.1"/>
    </source>
</evidence>
<comment type="caution">
    <text evidence="1">The sequence shown here is derived from an EMBL/GenBank/DDBJ whole genome shotgun (WGS) entry which is preliminary data.</text>
</comment>
<protein>
    <recommendedName>
        <fullName evidence="2">DUF1894 domain-containing protein</fullName>
    </recommendedName>
</protein>